<keyword evidence="2" id="KW-0560">Oxidoreductase</keyword>
<dbReference type="SUPFAM" id="SSF48264">
    <property type="entry name" value="Cytochrome P450"/>
    <property type="match status" value="1"/>
</dbReference>
<keyword evidence="2" id="KW-0503">Monooxygenase</keyword>
<accession>A0ABV3DC76</accession>
<keyword evidence="2" id="KW-0349">Heme</keyword>
<dbReference type="Pfam" id="PF00067">
    <property type="entry name" value="p450"/>
    <property type="match status" value="1"/>
</dbReference>
<evidence type="ECO:0000313" key="5">
    <source>
        <dbReference type="Proteomes" id="UP001551482"/>
    </source>
</evidence>
<dbReference type="CDD" id="cd11031">
    <property type="entry name" value="Cyp158A-like"/>
    <property type="match status" value="1"/>
</dbReference>
<dbReference type="Proteomes" id="UP001551482">
    <property type="component" value="Unassembled WGS sequence"/>
</dbReference>
<dbReference type="InterPro" id="IPR017972">
    <property type="entry name" value="Cyt_P450_CS"/>
</dbReference>
<evidence type="ECO:0000256" key="2">
    <source>
        <dbReference type="RuleBase" id="RU000461"/>
    </source>
</evidence>
<dbReference type="EMBL" id="JBEZFP010000013">
    <property type="protein sequence ID" value="MEU8133350.1"/>
    <property type="molecule type" value="Genomic_DNA"/>
</dbReference>
<dbReference type="PANTHER" id="PTHR46696:SF6">
    <property type="entry name" value="P450, PUTATIVE (EUROFUNG)-RELATED"/>
    <property type="match status" value="1"/>
</dbReference>
<dbReference type="Gene3D" id="1.10.630.10">
    <property type="entry name" value="Cytochrome P450"/>
    <property type="match status" value="1"/>
</dbReference>
<keyword evidence="2" id="KW-0408">Iron</keyword>
<name>A0ABV3DC76_9ACTN</name>
<evidence type="ECO:0000256" key="3">
    <source>
        <dbReference type="SAM" id="MobiDB-lite"/>
    </source>
</evidence>
<organism evidence="4 5">
    <name type="scientific">Streptodolium elevatio</name>
    <dbReference type="NCBI Taxonomy" id="3157996"/>
    <lineage>
        <taxon>Bacteria</taxon>
        <taxon>Bacillati</taxon>
        <taxon>Actinomycetota</taxon>
        <taxon>Actinomycetes</taxon>
        <taxon>Kitasatosporales</taxon>
        <taxon>Streptomycetaceae</taxon>
        <taxon>Streptodolium</taxon>
    </lineage>
</organism>
<sequence length="389" mass="42440">MTAQLPFHVPEPLRTPPALQELCDTGVIHKVRTRVGDDAWLVTGYEEVRALLDDNRLGRSHPHPELAPRTGESALLGTPVGNHGTELADHARMRRILQPLFSPRRMRALRPRIAQLTAELLDDMEKSGSPADLAQALALPLPILVICELLGVPYADRDRFRAWSVAAGDVVDAARSADGLTQLYVYGRELVELKRRDPGDDVISDLCAADGLSDAEIASLSMILLFAGHETTVVQIGYGALFMLTTPGEWQALVADPARVEPVVEEIMRAPSAGTGGMPRWARTDLDIAGVTVRAGELVLLDTFTANHDPAVFADPERFDPDRTTTQHLGFGYGARYCVGAPLARIELAEVFGQLAARFPDLRLAVPTVDIRFTQDQLTTAVVELPVTW</sequence>
<dbReference type="InterPro" id="IPR001128">
    <property type="entry name" value="Cyt_P450"/>
</dbReference>
<comment type="similarity">
    <text evidence="1 2">Belongs to the cytochrome P450 family.</text>
</comment>
<proteinExistence type="inferred from homology"/>
<dbReference type="InterPro" id="IPR036396">
    <property type="entry name" value="Cyt_P450_sf"/>
</dbReference>
<evidence type="ECO:0000256" key="1">
    <source>
        <dbReference type="ARBA" id="ARBA00010617"/>
    </source>
</evidence>
<dbReference type="PRINTS" id="PR00359">
    <property type="entry name" value="BP450"/>
</dbReference>
<protein>
    <submittedName>
        <fullName evidence="4">Cytochrome P450</fullName>
    </submittedName>
</protein>
<gene>
    <name evidence="4" type="ORF">AB0C36_07565</name>
</gene>
<dbReference type="RefSeq" id="WP_358350685.1">
    <property type="nucleotide sequence ID" value="NZ_JBEZFP010000013.1"/>
</dbReference>
<comment type="caution">
    <text evidence="4">The sequence shown here is derived from an EMBL/GenBank/DDBJ whole genome shotgun (WGS) entry which is preliminary data.</text>
</comment>
<dbReference type="InterPro" id="IPR002397">
    <property type="entry name" value="Cyt_P450_B"/>
</dbReference>
<feature type="compositionally biased region" description="Basic and acidic residues" evidence="3">
    <location>
        <begin position="56"/>
        <end position="66"/>
    </location>
</feature>
<reference evidence="4 5" key="1">
    <citation type="submission" date="2024-06" db="EMBL/GenBank/DDBJ databases">
        <title>The Natural Products Discovery Center: Release of the First 8490 Sequenced Strains for Exploring Actinobacteria Biosynthetic Diversity.</title>
        <authorList>
            <person name="Kalkreuter E."/>
            <person name="Kautsar S.A."/>
            <person name="Yang D."/>
            <person name="Bader C.D."/>
            <person name="Teijaro C.N."/>
            <person name="Fluegel L."/>
            <person name="Davis C.M."/>
            <person name="Simpson J.R."/>
            <person name="Lauterbach L."/>
            <person name="Steele A.D."/>
            <person name="Gui C."/>
            <person name="Meng S."/>
            <person name="Li G."/>
            <person name="Viehrig K."/>
            <person name="Ye F."/>
            <person name="Su P."/>
            <person name="Kiefer A.F."/>
            <person name="Nichols A."/>
            <person name="Cepeda A.J."/>
            <person name="Yan W."/>
            <person name="Fan B."/>
            <person name="Jiang Y."/>
            <person name="Adhikari A."/>
            <person name="Zheng C.-J."/>
            <person name="Schuster L."/>
            <person name="Cowan T.M."/>
            <person name="Smanski M.J."/>
            <person name="Chevrette M.G."/>
            <person name="De Carvalho L.P.S."/>
            <person name="Shen B."/>
        </authorList>
    </citation>
    <scope>NUCLEOTIDE SEQUENCE [LARGE SCALE GENOMIC DNA]</scope>
    <source>
        <strain evidence="4 5">NPDC048946</strain>
    </source>
</reference>
<evidence type="ECO:0000313" key="4">
    <source>
        <dbReference type="EMBL" id="MEU8133350.1"/>
    </source>
</evidence>
<keyword evidence="5" id="KW-1185">Reference proteome</keyword>
<keyword evidence="2" id="KW-0479">Metal-binding</keyword>
<feature type="region of interest" description="Disordered" evidence="3">
    <location>
        <begin position="56"/>
        <end position="77"/>
    </location>
</feature>
<dbReference type="PROSITE" id="PS00086">
    <property type="entry name" value="CYTOCHROME_P450"/>
    <property type="match status" value="1"/>
</dbReference>
<dbReference type="PRINTS" id="PR00385">
    <property type="entry name" value="P450"/>
</dbReference>
<dbReference type="PANTHER" id="PTHR46696">
    <property type="entry name" value="P450, PUTATIVE (EUROFUNG)-RELATED"/>
    <property type="match status" value="1"/>
</dbReference>